<evidence type="ECO:0000256" key="1">
    <source>
        <dbReference type="SAM" id="Coils"/>
    </source>
</evidence>
<dbReference type="InterPro" id="IPR059179">
    <property type="entry name" value="MLKL-like_MCAfunc"/>
</dbReference>
<evidence type="ECO:0000313" key="3">
    <source>
        <dbReference type="Proteomes" id="UP000016930"/>
    </source>
</evidence>
<name>M2RLT7_CERS8</name>
<accession>M2RLT7</accession>
<proteinExistence type="predicted"/>
<sequence length="241" mass="27552">MPRPSSDDVLSHSIAALRIFKEASSAISAVPVLSAVVGAVLEVVETIEAVKHNKEQCNQLKERVIELGNELKEDFEEYRDALDPSINVQLAQMLSKLDGIKIDIDRLSRKRYVSRWAHQGSIRTMVEKHLQTVEQISHKYVRNILKTLVKTGSQQATYTNDHHRYFRDCDLELGRTRELLVQRDIYSEQRIAEYNGRVVAVRYLHPGRSIENVLERIIGKMPQGSVPVLVVVTRNHLPPRL</sequence>
<dbReference type="AlphaFoldDB" id="M2RLT7"/>
<keyword evidence="3" id="KW-1185">Reference proteome</keyword>
<dbReference type="InterPro" id="IPR036537">
    <property type="entry name" value="Adaptor_Cbl_N_dom_sf"/>
</dbReference>
<dbReference type="HOGENOM" id="CLU_082456_0_0_1"/>
<dbReference type="Proteomes" id="UP000016930">
    <property type="component" value="Unassembled WGS sequence"/>
</dbReference>
<gene>
    <name evidence="2" type="ORF">CERSUDRAFT_82130</name>
</gene>
<dbReference type="OrthoDB" id="2746911at2759"/>
<evidence type="ECO:0000313" key="2">
    <source>
        <dbReference type="EMBL" id="EMD39412.1"/>
    </source>
</evidence>
<keyword evidence="1" id="KW-0175">Coiled coil</keyword>
<reference evidence="2 3" key="1">
    <citation type="journal article" date="2012" name="Proc. Natl. Acad. Sci. U.S.A.">
        <title>Comparative genomics of Ceriporiopsis subvermispora and Phanerochaete chrysosporium provide insight into selective ligninolysis.</title>
        <authorList>
            <person name="Fernandez-Fueyo E."/>
            <person name="Ruiz-Duenas F.J."/>
            <person name="Ferreira P."/>
            <person name="Floudas D."/>
            <person name="Hibbett D.S."/>
            <person name="Canessa P."/>
            <person name="Larrondo L.F."/>
            <person name="James T.Y."/>
            <person name="Seelenfreund D."/>
            <person name="Lobos S."/>
            <person name="Polanco R."/>
            <person name="Tello M."/>
            <person name="Honda Y."/>
            <person name="Watanabe T."/>
            <person name="Watanabe T."/>
            <person name="Ryu J.S."/>
            <person name="Kubicek C.P."/>
            <person name="Schmoll M."/>
            <person name="Gaskell J."/>
            <person name="Hammel K.E."/>
            <person name="St John F.J."/>
            <person name="Vanden Wymelenberg A."/>
            <person name="Sabat G."/>
            <person name="Splinter BonDurant S."/>
            <person name="Syed K."/>
            <person name="Yadav J.S."/>
            <person name="Doddapaneni H."/>
            <person name="Subramanian V."/>
            <person name="Lavin J.L."/>
            <person name="Oguiza J.A."/>
            <person name="Perez G."/>
            <person name="Pisabarro A.G."/>
            <person name="Ramirez L."/>
            <person name="Santoyo F."/>
            <person name="Master E."/>
            <person name="Coutinho P.M."/>
            <person name="Henrissat B."/>
            <person name="Lombard V."/>
            <person name="Magnuson J.K."/>
            <person name="Kuees U."/>
            <person name="Hori C."/>
            <person name="Igarashi K."/>
            <person name="Samejima M."/>
            <person name="Held B.W."/>
            <person name="Barry K.W."/>
            <person name="LaButti K.M."/>
            <person name="Lapidus A."/>
            <person name="Lindquist E.A."/>
            <person name="Lucas S.M."/>
            <person name="Riley R."/>
            <person name="Salamov A.A."/>
            <person name="Hoffmeister D."/>
            <person name="Schwenk D."/>
            <person name="Hadar Y."/>
            <person name="Yarden O."/>
            <person name="de Vries R.P."/>
            <person name="Wiebenga A."/>
            <person name="Stenlid J."/>
            <person name="Eastwood D."/>
            <person name="Grigoriev I.V."/>
            <person name="Berka R.M."/>
            <person name="Blanchette R.A."/>
            <person name="Kersten P."/>
            <person name="Martinez A.T."/>
            <person name="Vicuna R."/>
            <person name="Cullen D."/>
        </authorList>
    </citation>
    <scope>NUCLEOTIDE SEQUENCE [LARGE SCALE GENOMIC DNA]</scope>
    <source>
        <strain evidence="2 3">B</strain>
    </source>
</reference>
<evidence type="ECO:0008006" key="4">
    <source>
        <dbReference type="Google" id="ProtNLM"/>
    </source>
</evidence>
<protein>
    <recommendedName>
        <fullName evidence="4">Fungal N-terminal domain-containing protein</fullName>
    </recommendedName>
</protein>
<dbReference type="EMBL" id="KB445794">
    <property type="protein sequence ID" value="EMD39412.1"/>
    <property type="molecule type" value="Genomic_DNA"/>
</dbReference>
<dbReference type="GO" id="GO:0007166">
    <property type="term" value="P:cell surface receptor signaling pathway"/>
    <property type="evidence" value="ECO:0007669"/>
    <property type="project" value="InterPro"/>
</dbReference>
<dbReference type="CDD" id="cd21037">
    <property type="entry name" value="MLKL_NTD"/>
    <property type="match status" value="1"/>
</dbReference>
<feature type="coiled-coil region" evidence="1">
    <location>
        <begin position="50"/>
        <end position="110"/>
    </location>
</feature>
<organism evidence="2 3">
    <name type="scientific">Ceriporiopsis subvermispora (strain B)</name>
    <name type="common">White-rot fungus</name>
    <name type="synonym">Gelatoporia subvermispora</name>
    <dbReference type="NCBI Taxonomy" id="914234"/>
    <lineage>
        <taxon>Eukaryota</taxon>
        <taxon>Fungi</taxon>
        <taxon>Dikarya</taxon>
        <taxon>Basidiomycota</taxon>
        <taxon>Agaricomycotina</taxon>
        <taxon>Agaricomycetes</taxon>
        <taxon>Polyporales</taxon>
        <taxon>Gelatoporiaceae</taxon>
        <taxon>Gelatoporia</taxon>
    </lineage>
</organism>
<dbReference type="Gene3D" id="1.20.930.20">
    <property type="entry name" value="Adaptor protein Cbl, N-terminal domain"/>
    <property type="match status" value="1"/>
</dbReference>